<evidence type="ECO:0000256" key="6">
    <source>
        <dbReference type="ARBA" id="ARBA00023065"/>
    </source>
</evidence>
<feature type="transmembrane region" description="Helical" evidence="8">
    <location>
        <begin position="566"/>
        <end position="587"/>
    </location>
</feature>
<evidence type="ECO:0008006" key="11">
    <source>
        <dbReference type="Google" id="ProtNLM"/>
    </source>
</evidence>
<accession>A0A955I9U2</accession>
<feature type="transmembrane region" description="Helical" evidence="8">
    <location>
        <begin position="485"/>
        <end position="506"/>
    </location>
</feature>
<evidence type="ECO:0000256" key="3">
    <source>
        <dbReference type="ARBA" id="ARBA00022448"/>
    </source>
</evidence>
<evidence type="ECO:0000256" key="2">
    <source>
        <dbReference type="ARBA" id="ARBA00009904"/>
    </source>
</evidence>
<evidence type="ECO:0000256" key="1">
    <source>
        <dbReference type="ARBA" id="ARBA00004141"/>
    </source>
</evidence>
<evidence type="ECO:0000256" key="5">
    <source>
        <dbReference type="ARBA" id="ARBA00022989"/>
    </source>
</evidence>
<dbReference type="GO" id="GO:0016471">
    <property type="term" value="C:vacuolar proton-transporting V-type ATPase complex"/>
    <property type="evidence" value="ECO:0007669"/>
    <property type="project" value="TreeGrafter"/>
</dbReference>
<dbReference type="AlphaFoldDB" id="A0A955I9U2"/>
<dbReference type="InterPro" id="IPR002490">
    <property type="entry name" value="V-ATPase_116kDa_su"/>
</dbReference>
<dbReference type="GO" id="GO:0051117">
    <property type="term" value="F:ATPase binding"/>
    <property type="evidence" value="ECO:0007669"/>
    <property type="project" value="TreeGrafter"/>
</dbReference>
<reference evidence="9" key="2">
    <citation type="journal article" date="2021" name="Microbiome">
        <title>Successional dynamics and alternative stable states in a saline activated sludge microbial community over 9 years.</title>
        <authorList>
            <person name="Wang Y."/>
            <person name="Ye J."/>
            <person name="Ju F."/>
            <person name="Liu L."/>
            <person name="Boyd J.A."/>
            <person name="Deng Y."/>
            <person name="Parks D.H."/>
            <person name="Jiang X."/>
            <person name="Yin X."/>
            <person name="Woodcroft B.J."/>
            <person name="Tyson G.W."/>
            <person name="Hugenholtz P."/>
            <person name="Polz M.F."/>
            <person name="Zhang T."/>
        </authorList>
    </citation>
    <scope>NUCLEOTIDE SEQUENCE</scope>
    <source>
        <strain evidence="9">HKST-UBA15</strain>
    </source>
</reference>
<dbReference type="GO" id="GO:0033179">
    <property type="term" value="C:proton-transporting V-type ATPase, V0 domain"/>
    <property type="evidence" value="ECO:0007669"/>
    <property type="project" value="InterPro"/>
</dbReference>
<evidence type="ECO:0000313" key="10">
    <source>
        <dbReference type="Proteomes" id="UP000745577"/>
    </source>
</evidence>
<reference evidence="9" key="1">
    <citation type="submission" date="2020-04" db="EMBL/GenBank/DDBJ databases">
        <authorList>
            <person name="Zhang T."/>
        </authorList>
    </citation>
    <scope>NUCLEOTIDE SEQUENCE</scope>
    <source>
        <strain evidence="9">HKST-UBA15</strain>
    </source>
</reference>
<feature type="transmembrane region" description="Helical" evidence="8">
    <location>
        <begin position="593"/>
        <end position="616"/>
    </location>
</feature>
<keyword evidence="5 8" id="KW-1133">Transmembrane helix</keyword>
<evidence type="ECO:0000256" key="8">
    <source>
        <dbReference type="SAM" id="Phobius"/>
    </source>
</evidence>
<dbReference type="PANTHER" id="PTHR11629">
    <property type="entry name" value="VACUOLAR PROTON ATPASES"/>
    <property type="match status" value="1"/>
</dbReference>
<evidence type="ECO:0000313" key="9">
    <source>
        <dbReference type="EMBL" id="MCA9380322.1"/>
    </source>
</evidence>
<comment type="similarity">
    <text evidence="2">Belongs to the V-ATPase 116 kDa subunit family.</text>
</comment>
<dbReference type="GO" id="GO:0046961">
    <property type="term" value="F:proton-transporting ATPase activity, rotational mechanism"/>
    <property type="evidence" value="ECO:0007669"/>
    <property type="project" value="InterPro"/>
</dbReference>
<evidence type="ECO:0000256" key="7">
    <source>
        <dbReference type="ARBA" id="ARBA00023136"/>
    </source>
</evidence>
<keyword evidence="4 8" id="KW-0812">Transmembrane</keyword>
<keyword evidence="7 8" id="KW-0472">Membrane</keyword>
<protein>
    <recommendedName>
        <fullName evidence="11">V-type ATP synthase subunit I</fullName>
    </recommendedName>
</protein>
<feature type="transmembrane region" description="Helical" evidence="8">
    <location>
        <begin position="449"/>
        <end position="473"/>
    </location>
</feature>
<feature type="transmembrane region" description="Helical" evidence="8">
    <location>
        <begin position="358"/>
        <end position="389"/>
    </location>
</feature>
<comment type="subcellular location">
    <subcellularLocation>
        <location evidence="1">Membrane</location>
        <topology evidence="1">Multi-pass membrane protein</topology>
    </subcellularLocation>
</comment>
<feature type="transmembrane region" description="Helical" evidence="8">
    <location>
        <begin position="512"/>
        <end position="530"/>
    </location>
</feature>
<dbReference type="GO" id="GO:0007035">
    <property type="term" value="P:vacuolar acidification"/>
    <property type="evidence" value="ECO:0007669"/>
    <property type="project" value="TreeGrafter"/>
</dbReference>
<comment type="caution">
    <text evidence="9">The sequence shown here is derived from an EMBL/GenBank/DDBJ whole genome shotgun (WGS) entry which is preliminary data.</text>
</comment>
<sequence>MSVIACDIYKLVFKREQIIPVLKNIALSQNIELVEPVVVLEGLSEISESRISKLKEEVGKIEKIINYLKSNEKEKQEVLSDKFVTNTLKDYTNLSHEVDDFAEQLDFVNKQTIKKDVSAKGDNENIIQNTKSSKLPTELLTSELVYQKLLTVENEKVSELLEELETISPINVSIFSKEKNDTELLLICVKEDAEFINNFIDQNSGLIKSIDSGESVPVNLLLDDNTNRPEEVSVEKSNLPRLKTKLKLTQLEVLYDVLMLEITAYENTKFIGEYSGDDYETKSKTYVELHAWVDKEGYGVLSRLVDSIDRGAYLQKLSTAHRSDVRTKMSNNSLIKPFEIVTEFMGIPGSKELDPSPFLAFFFVLFFGFALGDAGYGFLILTGLLYYLFTKKPQGTIREGIKLMIYCSISTIFFGAVTGGWFGVDVNVVGGTLGETLRSMKQIDLQSSIILVLILSLTAGFIQQLFGVFLEMVTYFKNGDKMGGLAGPGTWILLLLSMVLVAVSGMVPELAFIKQIQGPLLVIVLVLFAFGQGRKQKNIFLRPLIGFGSIFNITSYLSNTLSYARLLALGLATGVIASVINLIASILGGTDSVFGIIVTVLILIIGHLFNIALNVLGTFVNIIRLQLVEFFPRFYQAQGVAIEPKGYTPIYINVPENSTNFGPIHINISNLFINSQK</sequence>
<feature type="transmembrane region" description="Helical" evidence="8">
    <location>
        <begin position="401"/>
        <end position="424"/>
    </location>
</feature>
<name>A0A955I9U2_9BACT</name>
<dbReference type="Proteomes" id="UP000745577">
    <property type="component" value="Unassembled WGS sequence"/>
</dbReference>
<gene>
    <name evidence="9" type="ORF">KC675_04045</name>
</gene>
<dbReference type="PANTHER" id="PTHR11629:SF63">
    <property type="entry name" value="V-TYPE PROTON ATPASE SUBUNIT A"/>
    <property type="match status" value="1"/>
</dbReference>
<dbReference type="EMBL" id="JAGQLL010000048">
    <property type="protein sequence ID" value="MCA9380322.1"/>
    <property type="molecule type" value="Genomic_DNA"/>
</dbReference>
<keyword evidence="6" id="KW-0406">Ion transport</keyword>
<evidence type="ECO:0000256" key="4">
    <source>
        <dbReference type="ARBA" id="ARBA00022692"/>
    </source>
</evidence>
<keyword evidence="3" id="KW-0813">Transport</keyword>
<organism evidence="9 10">
    <name type="scientific">Candidatus Dojkabacteria bacterium</name>
    <dbReference type="NCBI Taxonomy" id="2099670"/>
    <lineage>
        <taxon>Bacteria</taxon>
        <taxon>Candidatus Dojkabacteria</taxon>
    </lineage>
</organism>
<proteinExistence type="inferred from homology"/>